<gene>
    <name evidence="2" type="ORF">CS533_05400</name>
</gene>
<evidence type="ECO:0000313" key="2">
    <source>
        <dbReference type="EMBL" id="PHZ28715.1"/>
    </source>
</evidence>
<accession>A0A2G4U5X3</accession>
<dbReference type="RefSeq" id="WP_005277615.1">
    <property type="nucleotide sequence ID" value="NZ_CABHQJ010000083.1"/>
</dbReference>
<dbReference type="EMBL" id="PEHN01000003">
    <property type="protein sequence ID" value="PHZ28715.1"/>
    <property type="molecule type" value="Genomic_DNA"/>
</dbReference>
<feature type="region of interest" description="Disordered" evidence="1">
    <location>
        <begin position="338"/>
        <end position="359"/>
    </location>
</feature>
<sequence length="359" mass="40418">MADSNLTLTTNHRLLNIISRDTNIIFFNNVVHFINGLDIRQLDVFVGTLNSSARTFRLLKKYAGGNADAQKILDNMYGGIISHMFEPRGSANYKYYIYDPITSVISFFSHNLRECLPSSISNVLFYFCGDIYQTYTRINENTLLNTFPQAVSIGSGLASNLLATVTHDYNKDSSTATPAAPTGNTTFIIDSAFKASVAVWFVMSALSNTAKSYYTYNETRLKMLGDIASLRQSGIKFFNDINEKYSSKDDVLLDLINHHNDYINYKEPLSRILNSTLYVPDNAGTYQLDMDKAFYLGGVDYTYEQAKIWEALLIMATTHTVPTARNQTRSQIPRPVVIPQNVSPHRPRASTLGVRPAWR</sequence>
<reference evidence="2 3" key="1">
    <citation type="submission" date="2017-10" db="EMBL/GenBank/DDBJ databases">
        <authorList>
            <person name="Banno H."/>
            <person name="Chua N.-H."/>
        </authorList>
    </citation>
    <scope>NUCLEOTIDE SEQUENCE [LARGE SCALE GENOMIC DNA]</scope>
    <source>
        <strain evidence="2 3">SCPM-O-B-7607</strain>
    </source>
</reference>
<protein>
    <submittedName>
        <fullName evidence="2">Uncharacterized protein</fullName>
    </submittedName>
</protein>
<evidence type="ECO:0000256" key="1">
    <source>
        <dbReference type="SAM" id="MobiDB-lite"/>
    </source>
</evidence>
<name>A0A2G4U5X3_YERBE</name>
<dbReference type="AlphaFoldDB" id="A0A2G4U5X3"/>
<organism evidence="2 3">
    <name type="scientific">Yersinia bercovieri</name>
    <dbReference type="NCBI Taxonomy" id="634"/>
    <lineage>
        <taxon>Bacteria</taxon>
        <taxon>Pseudomonadati</taxon>
        <taxon>Pseudomonadota</taxon>
        <taxon>Gammaproteobacteria</taxon>
        <taxon>Enterobacterales</taxon>
        <taxon>Yersiniaceae</taxon>
        <taxon>Yersinia</taxon>
    </lineage>
</organism>
<proteinExistence type="predicted"/>
<dbReference type="Proteomes" id="UP000229378">
    <property type="component" value="Unassembled WGS sequence"/>
</dbReference>
<comment type="caution">
    <text evidence="2">The sequence shown here is derived from an EMBL/GenBank/DDBJ whole genome shotgun (WGS) entry which is preliminary data.</text>
</comment>
<evidence type="ECO:0000313" key="3">
    <source>
        <dbReference type="Proteomes" id="UP000229378"/>
    </source>
</evidence>